<reference evidence="2" key="1">
    <citation type="journal article" date="2023" name="Mol. Phylogenet. Evol.">
        <title>Genome-scale phylogeny and comparative genomics of the fungal order Sordariales.</title>
        <authorList>
            <person name="Hensen N."/>
            <person name="Bonometti L."/>
            <person name="Westerberg I."/>
            <person name="Brannstrom I.O."/>
            <person name="Guillou S."/>
            <person name="Cros-Aarteil S."/>
            <person name="Calhoun S."/>
            <person name="Haridas S."/>
            <person name="Kuo A."/>
            <person name="Mondo S."/>
            <person name="Pangilinan J."/>
            <person name="Riley R."/>
            <person name="LaButti K."/>
            <person name="Andreopoulos B."/>
            <person name="Lipzen A."/>
            <person name="Chen C."/>
            <person name="Yan M."/>
            <person name="Daum C."/>
            <person name="Ng V."/>
            <person name="Clum A."/>
            <person name="Steindorff A."/>
            <person name="Ohm R.A."/>
            <person name="Martin F."/>
            <person name="Silar P."/>
            <person name="Natvig D.O."/>
            <person name="Lalanne C."/>
            <person name="Gautier V."/>
            <person name="Ament-Velasquez S.L."/>
            <person name="Kruys A."/>
            <person name="Hutchinson M.I."/>
            <person name="Powell A.J."/>
            <person name="Barry K."/>
            <person name="Miller A.N."/>
            <person name="Grigoriev I.V."/>
            <person name="Debuchy R."/>
            <person name="Gladieux P."/>
            <person name="Hiltunen Thoren M."/>
            <person name="Johannesson H."/>
        </authorList>
    </citation>
    <scope>NUCLEOTIDE SEQUENCE</scope>
    <source>
        <strain evidence="2">CBS 955.72</strain>
    </source>
</reference>
<comment type="caution">
    <text evidence="2">The sequence shown here is derived from an EMBL/GenBank/DDBJ whole genome shotgun (WGS) entry which is preliminary data.</text>
</comment>
<reference evidence="2" key="2">
    <citation type="submission" date="2023-06" db="EMBL/GenBank/DDBJ databases">
        <authorList>
            <consortium name="Lawrence Berkeley National Laboratory"/>
            <person name="Haridas S."/>
            <person name="Hensen N."/>
            <person name="Bonometti L."/>
            <person name="Westerberg I."/>
            <person name="Brannstrom I.O."/>
            <person name="Guillou S."/>
            <person name="Cros-Aarteil S."/>
            <person name="Calhoun S."/>
            <person name="Kuo A."/>
            <person name="Mondo S."/>
            <person name="Pangilinan J."/>
            <person name="Riley R."/>
            <person name="Labutti K."/>
            <person name="Andreopoulos B."/>
            <person name="Lipzen A."/>
            <person name="Chen C."/>
            <person name="Yanf M."/>
            <person name="Daum C."/>
            <person name="Ng V."/>
            <person name="Clum A."/>
            <person name="Steindorff A."/>
            <person name="Ohm R."/>
            <person name="Martin F."/>
            <person name="Silar P."/>
            <person name="Natvig D."/>
            <person name="Lalanne C."/>
            <person name="Gautier V."/>
            <person name="Ament-Velasquez S.L."/>
            <person name="Kruys A."/>
            <person name="Hutchinson M.I."/>
            <person name="Powell A.J."/>
            <person name="Barry K."/>
            <person name="Miller A.N."/>
            <person name="Grigoriev I.V."/>
            <person name="Debuchy R."/>
            <person name="Gladieux P."/>
            <person name="Thoren M.H."/>
            <person name="Johannesson H."/>
        </authorList>
    </citation>
    <scope>NUCLEOTIDE SEQUENCE</scope>
    <source>
        <strain evidence="2">CBS 955.72</strain>
    </source>
</reference>
<feature type="compositionally biased region" description="Pro residues" evidence="1">
    <location>
        <begin position="169"/>
        <end position="179"/>
    </location>
</feature>
<gene>
    <name evidence="2" type="ORF">B0T25DRAFT_552304</name>
</gene>
<evidence type="ECO:0000313" key="2">
    <source>
        <dbReference type="EMBL" id="KAK3346558.1"/>
    </source>
</evidence>
<protein>
    <submittedName>
        <fullName evidence="2">Uncharacterized protein</fullName>
    </submittedName>
</protein>
<sequence length="256" mass="28057">MLFALTIPLLYAHYSHLITHFSSINRALERSPLSSNLPVQPRRATLHFTIITAVATNTDNIIEQNYAADAATVPQPDCDSDQEISEAARMVLCQWVCRFRRRYLARNRRKGEAPSPAPPQGILKKGKDDRELHEAMMEDADFGYDPNKTYYYDLKDGQTSAPSNDGKPAPAPKPSPGPIPSATGNFKPAPGGITDAAKFTPRFKKTPSFTMDPGCGRTTSQNLHLPSTSLPGFVGYDKSSQTATQSLFLTVPVAVF</sequence>
<name>A0AAJ0HBJ2_9PEZI</name>
<dbReference type="EMBL" id="JAUIQD010000006">
    <property type="protein sequence ID" value="KAK3346558.1"/>
    <property type="molecule type" value="Genomic_DNA"/>
</dbReference>
<evidence type="ECO:0000313" key="3">
    <source>
        <dbReference type="Proteomes" id="UP001275084"/>
    </source>
</evidence>
<organism evidence="2 3">
    <name type="scientific">Lasiosphaeria hispida</name>
    <dbReference type="NCBI Taxonomy" id="260671"/>
    <lineage>
        <taxon>Eukaryota</taxon>
        <taxon>Fungi</taxon>
        <taxon>Dikarya</taxon>
        <taxon>Ascomycota</taxon>
        <taxon>Pezizomycotina</taxon>
        <taxon>Sordariomycetes</taxon>
        <taxon>Sordariomycetidae</taxon>
        <taxon>Sordariales</taxon>
        <taxon>Lasiosphaeriaceae</taxon>
        <taxon>Lasiosphaeria</taxon>
    </lineage>
</organism>
<dbReference type="AlphaFoldDB" id="A0AAJ0HBJ2"/>
<evidence type="ECO:0000256" key="1">
    <source>
        <dbReference type="SAM" id="MobiDB-lite"/>
    </source>
</evidence>
<accession>A0AAJ0HBJ2</accession>
<keyword evidence="3" id="KW-1185">Reference proteome</keyword>
<feature type="region of interest" description="Disordered" evidence="1">
    <location>
        <begin position="153"/>
        <end position="193"/>
    </location>
</feature>
<dbReference type="Proteomes" id="UP001275084">
    <property type="component" value="Unassembled WGS sequence"/>
</dbReference>
<proteinExistence type="predicted"/>